<feature type="binding site" evidence="14 15">
    <location>
        <position position="113"/>
    </location>
    <ligand>
        <name>a divalent metal cation</name>
        <dbReference type="ChEBI" id="CHEBI:60240"/>
    </ligand>
</feature>
<evidence type="ECO:0000313" key="18">
    <source>
        <dbReference type="EMBL" id="OIQ49455.1"/>
    </source>
</evidence>
<dbReference type="GO" id="GO:0005737">
    <property type="term" value="C:cytoplasm"/>
    <property type="evidence" value="ECO:0007669"/>
    <property type="project" value="UniProtKB-SubCell"/>
</dbReference>
<evidence type="ECO:0000256" key="7">
    <source>
        <dbReference type="ARBA" id="ARBA00019179"/>
    </source>
</evidence>
<dbReference type="InterPro" id="IPR036397">
    <property type="entry name" value="RNaseH_sf"/>
</dbReference>
<name>A0A1J5N837_9BACT</name>
<evidence type="ECO:0000256" key="12">
    <source>
        <dbReference type="ARBA" id="ARBA00022801"/>
    </source>
</evidence>
<dbReference type="CDD" id="cd07182">
    <property type="entry name" value="RNase_HII_bacteria_HII_like"/>
    <property type="match status" value="1"/>
</dbReference>
<evidence type="ECO:0000256" key="5">
    <source>
        <dbReference type="ARBA" id="ARBA00007383"/>
    </source>
</evidence>
<keyword evidence="9 14" id="KW-0540">Nuclease</keyword>
<dbReference type="GO" id="GO:0030145">
    <property type="term" value="F:manganese ion binding"/>
    <property type="evidence" value="ECO:0007669"/>
    <property type="project" value="UniProtKB-UniRule"/>
</dbReference>
<sequence length="213" mass="23583">MTRNSLYQAVHYDTVEIAGVDEAGRGCLAGPVVAGACILPAEYDLPGLNDSKKLTAGKRETLYPLIREQAVAWGLGVAWPWEIDEINILQATFRAMGRAVRAMKAEPRFLRIDGDKLIPHHALGRDIPQEYVIQGDGKVPAISAASILAKTFRDHLMVRLAGRYPGYGLSKHMGYGTKVHVEAIQRLGPCRMHRLTFKKVRPEDKPQVQASLF</sequence>
<evidence type="ECO:0000256" key="9">
    <source>
        <dbReference type="ARBA" id="ARBA00022722"/>
    </source>
</evidence>
<evidence type="ECO:0000256" key="8">
    <source>
        <dbReference type="ARBA" id="ARBA00022490"/>
    </source>
</evidence>
<dbReference type="GO" id="GO:0032299">
    <property type="term" value="C:ribonuclease H2 complex"/>
    <property type="evidence" value="ECO:0007669"/>
    <property type="project" value="TreeGrafter"/>
</dbReference>
<dbReference type="AlphaFoldDB" id="A0A1J5N837"/>
<evidence type="ECO:0000256" key="13">
    <source>
        <dbReference type="ARBA" id="ARBA00023211"/>
    </source>
</evidence>
<keyword evidence="12 14" id="KW-0378">Hydrolase</keyword>
<dbReference type="EC" id="3.1.26.4" evidence="6 14"/>
<comment type="similarity">
    <text evidence="5 14 16">Belongs to the RNase HII family.</text>
</comment>
<comment type="caution">
    <text evidence="18">The sequence shown here is derived from an EMBL/GenBank/DDBJ whole genome shotgun (WGS) entry which is preliminary data.</text>
</comment>
<keyword evidence="19" id="KW-1185">Reference proteome</keyword>
<dbReference type="RefSeq" id="WP_071547040.1">
    <property type="nucleotide sequence ID" value="NZ_LKAQ01000004.1"/>
</dbReference>
<dbReference type="SUPFAM" id="SSF53098">
    <property type="entry name" value="Ribonuclease H-like"/>
    <property type="match status" value="1"/>
</dbReference>
<keyword evidence="10 14" id="KW-0479">Metal-binding</keyword>
<reference evidence="18 19" key="1">
    <citation type="submission" date="2015-09" db="EMBL/GenBank/DDBJ databases">
        <title>Genome of Desulfovibrio dechloracetivorans BerOc1, a mercury methylating strain isolated from highly hydrocarbons and metals contaminated coastal sediments.</title>
        <authorList>
            <person name="Goni Urriza M."/>
            <person name="Gassie C."/>
            <person name="Bouchez O."/>
            <person name="Klopp C."/>
            <person name="Ranchou-Peyruse A."/>
            <person name="Remy G."/>
        </authorList>
    </citation>
    <scope>NUCLEOTIDE SEQUENCE [LARGE SCALE GENOMIC DNA]</scope>
    <source>
        <strain evidence="18 19">BerOc1</strain>
    </source>
</reference>
<dbReference type="Pfam" id="PF01351">
    <property type="entry name" value="RNase_HII"/>
    <property type="match status" value="1"/>
</dbReference>
<dbReference type="Proteomes" id="UP000181901">
    <property type="component" value="Unassembled WGS sequence"/>
</dbReference>
<evidence type="ECO:0000256" key="4">
    <source>
        <dbReference type="ARBA" id="ARBA00004496"/>
    </source>
</evidence>
<evidence type="ECO:0000256" key="16">
    <source>
        <dbReference type="RuleBase" id="RU003515"/>
    </source>
</evidence>
<protein>
    <recommendedName>
        <fullName evidence="7 14">Ribonuclease HII</fullName>
        <shortName evidence="14">RNase HII</shortName>
        <ecNumber evidence="6 14">3.1.26.4</ecNumber>
    </recommendedName>
</protein>
<dbReference type="HAMAP" id="MF_00052_B">
    <property type="entry name" value="RNase_HII_B"/>
    <property type="match status" value="1"/>
</dbReference>
<comment type="function">
    <text evidence="3 14 16">Endonuclease that specifically degrades the RNA of RNA-DNA hybrids.</text>
</comment>
<dbReference type="Gene3D" id="3.30.420.10">
    <property type="entry name" value="Ribonuclease H-like superfamily/Ribonuclease H"/>
    <property type="match status" value="1"/>
</dbReference>
<evidence type="ECO:0000313" key="19">
    <source>
        <dbReference type="Proteomes" id="UP000181901"/>
    </source>
</evidence>
<comment type="cofactor">
    <cofactor evidence="2">
        <name>Mg(2+)</name>
        <dbReference type="ChEBI" id="CHEBI:18420"/>
    </cofactor>
</comment>
<dbReference type="GO" id="GO:0006298">
    <property type="term" value="P:mismatch repair"/>
    <property type="evidence" value="ECO:0007669"/>
    <property type="project" value="TreeGrafter"/>
</dbReference>
<dbReference type="GO" id="GO:0004523">
    <property type="term" value="F:RNA-DNA hybrid ribonuclease activity"/>
    <property type="evidence" value="ECO:0007669"/>
    <property type="project" value="UniProtKB-UniRule"/>
</dbReference>
<dbReference type="InterPro" id="IPR001352">
    <property type="entry name" value="RNase_HII/HIII"/>
</dbReference>
<keyword evidence="8 14" id="KW-0963">Cytoplasm</keyword>
<dbReference type="InterPro" id="IPR022898">
    <property type="entry name" value="RNase_HII"/>
</dbReference>
<evidence type="ECO:0000256" key="15">
    <source>
        <dbReference type="PROSITE-ProRule" id="PRU01319"/>
    </source>
</evidence>
<keyword evidence="13 14" id="KW-0464">Manganese</keyword>
<dbReference type="InterPro" id="IPR024567">
    <property type="entry name" value="RNase_HII/HIII_dom"/>
</dbReference>
<dbReference type="PROSITE" id="PS51975">
    <property type="entry name" value="RNASE_H_2"/>
    <property type="match status" value="1"/>
</dbReference>
<feature type="binding site" evidence="14 15">
    <location>
        <position position="21"/>
    </location>
    <ligand>
        <name>a divalent metal cation</name>
        <dbReference type="ChEBI" id="CHEBI:60240"/>
    </ligand>
</feature>
<keyword evidence="11 14" id="KW-0255">Endonuclease</keyword>
<evidence type="ECO:0000256" key="10">
    <source>
        <dbReference type="ARBA" id="ARBA00022723"/>
    </source>
</evidence>
<evidence type="ECO:0000256" key="3">
    <source>
        <dbReference type="ARBA" id="ARBA00004065"/>
    </source>
</evidence>
<dbReference type="GO" id="GO:0003723">
    <property type="term" value="F:RNA binding"/>
    <property type="evidence" value="ECO:0007669"/>
    <property type="project" value="UniProtKB-UniRule"/>
</dbReference>
<evidence type="ECO:0000256" key="14">
    <source>
        <dbReference type="HAMAP-Rule" id="MF_00052"/>
    </source>
</evidence>
<evidence type="ECO:0000256" key="1">
    <source>
        <dbReference type="ARBA" id="ARBA00000077"/>
    </source>
</evidence>
<dbReference type="InterPro" id="IPR012337">
    <property type="entry name" value="RNaseH-like_sf"/>
</dbReference>
<comment type="catalytic activity">
    <reaction evidence="1 14 15 16">
        <text>Endonucleolytic cleavage to 5'-phosphomonoester.</text>
        <dbReference type="EC" id="3.1.26.4"/>
    </reaction>
</comment>
<comment type="cofactor">
    <cofactor evidence="14 15">
        <name>Mn(2+)</name>
        <dbReference type="ChEBI" id="CHEBI:29035"/>
    </cofactor>
    <cofactor evidence="14 15">
        <name>Mg(2+)</name>
        <dbReference type="ChEBI" id="CHEBI:18420"/>
    </cofactor>
    <text evidence="14 15">Manganese or magnesium. Binds 1 divalent metal ion per monomer in the absence of substrate. May bind a second metal ion after substrate binding.</text>
</comment>
<gene>
    <name evidence="14 18" type="primary">rnhB</name>
    <name evidence="18" type="ORF">BerOc1_01380</name>
</gene>
<evidence type="ECO:0000256" key="11">
    <source>
        <dbReference type="ARBA" id="ARBA00022759"/>
    </source>
</evidence>
<accession>A0A1J5N837</accession>
<dbReference type="PANTHER" id="PTHR10954">
    <property type="entry name" value="RIBONUCLEASE H2 SUBUNIT A"/>
    <property type="match status" value="1"/>
</dbReference>
<dbReference type="GO" id="GO:0043137">
    <property type="term" value="P:DNA replication, removal of RNA primer"/>
    <property type="evidence" value="ECO:0007669"/>
    <property type="project" value="TreeGrafter"/>
</dbReference>
<dbReference type="EMBL" id="LKAQ01000004">
    <property type="protein sequence ID" value="OIQ49455.1"/>
    <property type="molecule type" value="Genomic_DNA"/>
</dbReference>
<dbReference type="OrthoDB" id="9803420at2"/>
<evidence type="ECO:0000259" key="17">
    <source>
        <dbReference type="PROSITE" id="PS51975"/>
    </source>
</evidence>
<proteinExistence type="inferred from homology"/>
<evidence type="ECO:0000256" key="2">
    <source>
        <dbReference type="ARBA" id="ARBA00001946"/>
    </source>
</evidence>
<dbReference type="NCBIfam" id="NF000595">
    <property type="entry name" value="PRK00015.1-3"/>
    <property type="match status" value="1"/>
</dbReference>
<organism evidence="18 19">
    <name type="scientific">Pseudodesulfovibrio hydrargyri</name>
    <dbReference type="NCBI Taxonomy" id="2125990"/>
    <lineage>
        <taxon>Bacteria</taxon>
        <taxon>Pseudomonadati</taxon>
        <taxon>Thermodesulfobacteriota</taxon>
        <taxon>Desulfovibrionia</taxon>
        <taxon>Desulfovibrionales</taxon>
        <taxon>Desulfovibrionaceae</taxon>
    </lineage>
</organism>
<feature type="binding site" evidence="14 15">
    <location>
        <position position="22"/>
    </location>
    <ligand>
        <name>a divalent metal cation</name>
        <dbReference type="ChEBI" id="CHEBI:60240"/>
    </ligand>
</feature>
<feature type="domain" description="RNase H type-2" evidence="17">
    <location>
        <begin position="15"/>
        <end position="209"/>
    </location>
</feature>
<dbReference type="PANTHER" id="PTHR10954:SF18">
    <property type="entry name" value="RIBONUCLEASE HII"/>
    <property type="match status" value="1"/>
</dbReference>
<evidence type="ECO:0000256" key="6">
    <source>
        <dbReference type="ARBA" id="ARBA00012180"/>
    </source>
</evidence>
<comment type="subcellular location">
    <subcellularLocation>
        <location evidence="4 14">Cytoplasm</location>
    </subcellularLocation>
</comment>